<accession>A0A6J6KXB6</accession>
<dbReference type="AlphaFoldDB" id="A0A6J6KXB6"/>
<gene>
    <name evidence="2" type="ORF">UFOPK2166_01000</name>
</gene>
<protein>
    <submittedName>
        <fullName evidence="2">Unannotated protein</fullName>
    </submittedName>
</protein>
<proteinExistence type="predicted"/>
<dbReference type="EMBL" id="CAEZWB010000142">
    <property type="protein sequence ID" value="CAB4654142.1"/>
    <property type="molecule type" value="Genomic_DNA"/>
</dbReference>
<evidence type="ECO:0000256" key="1">
    <source>
        <dbReference type="SAM" id="MobiDB-lite"/>
    </source>
</evidence>
<evidence type="ECO:0000313" key="2">
    <source>
        <dbReference type="EMBL" id="CAB4654142.1"/>
    </source>
</evidence>
<reference evidence="2" key="1">
    <citation type="submission" date="2020-05" db="EMBL/GenBank/DDBJ databases">
        <authorList>
            <person name="Chiriac C."/>
            <person name="Salcher M."/>
            <person name="Ghai R."/>
            <person name="Kavagutti S V."/>
        </authorList>
    </citation>
    <scope>NUCLEOTIDE SEQUENCE</scope>
</reference>
<feature type="region of interest" description="Disordered" evidence="1">
    <location>
        <begin position="33"/>
        <end position="57"/>
    </location>
</feature>
<organism evidence="2">
    <name type="scientific">freshwater metagenome</name>
    <dbReference type="NCBI Taxonomy" id="449393"/>
    <lineage>
        <taxon>unclassified sequences</taxon>
        <taxon>metagenomes</taxon>
        <taxon>ecological metagenomes</taxon>
    </lineage>
</organism>
<sequence>MYTVAPASAAPVISGVRSLVGEVTTTVGVATNTGTGNIHEMTSDAGLSLPRRSTAVT</sequence>
<name>A0A6J6KXB6_9ZZZZ</name>